<sequence>MSIESIAGLIIVVAGMGLMILFSLPFANKKRTVFRPITAFMSLRRGIGLAVEQGTRLHISLGKGDLLSSNNTSALVGLTTLERIARLSTASDRPTVATSGSGSLAILSQDSLHAAYRIANAAEQYDPDRGRLAGPTPFSYVAGVLPVVRSEHVSTHLLIGNFGPEIGIVTEEADQVSAFTLAASDSLPAQAVLYATTQEPLIGEELYAVPAYLQAGPIYTASVRAQDILRYGLAGIILVAVILTMVGIL</sequence>
<reference evidence="3" key="1">
    <citation type="submission" date="2015-07" db="EMBL/GenBank/DDBJ databases">
        <title>Draft Genome Sequences of Anaerolinea thermolimosa IMO-1, Bellilinea caldifistulae GOMI-1, Leptolinea tardivitalis YMTK-2, Levilinea saccharolytica KIBI-1,Longilinea arvoryzae KOME-1, Previously Described as Members of the Anaerolineaceae (Chloroflexi).</title>
        <authorList>
            <person name="Sekiguchi Y."/>
            <person name="Ohashi A."/>
            <person name="Matsuura N."/>
            <person name="Tourlousse M.D."/>
        </authorList>
    </citation>
    <scope>NUCLEOTIDE SEQUENCE [LARGE SCALE GENOMIC DNA]</scope>
    <source>
        <strain evidence="3">KOME-1</strain>
    </source>
</reference>
<keyword evidence="1" id="KW-1133">Transmembrane helix</keyword>
<keyword evidence="1" id="KW-0472">Membrane</keyword>
<dbReference type="Pfam" id="PF20539">
    <property type="entry name" value="DUF6754"/>
    <property type="match status" value="1"/>
</dbReference>
<name>A0A0S7BMZ6_9CHLR</name>
<feature type="domain" description="DUF6754" evidence="2">
    <location>
        <begin position="9"/>
        <end position="247"/>
    </location>
</feature>
<keyword evidence="4" id="KW-1185">Reference proteome</keyword>
<feature type="transmembrane region" description="Helical" evidence="1">
    <location>
        <begin position="6"/>
        <end position="27"/>
    </location>
</feature>
<evidence type="ECO:0000259" key="2">
    <source>
        <dbReference type="Pfam" id="PF20539"/>
    </source>
</evidence>
<keyword evidence="1" id="KW-0812">Transmembrane</keyword>
<dbReference type="OrthoDB" id="159630at2"/>
<dbReference type="STRING" id="360412.LARV_03157"/>
<feature type="transmembrane region" description="Helical" evidence="1">
    <location>
        <begin position="228"/>
        <end position="248"/>
    </location>
</feature>
<gene>
    <name evidence="3" type="ORF">LARV_03157</name>
</gene>
<evidence type="ECO:0000313" key="3">
    <source>
        <dbReference type="EMBL" id="GAP15371.1"/>
    </source>
</evidence>
<accession>A0A0S7BMZ6</accession>
<proteinExistence type="predicted"/>
<evidence type="ECO:0000256" key="1">
    <source>
        <dbReference type="SAM" id="Phobius"/>
    </source>
</evidence>
<evidence type="ECO:0000313" key="4">
    <source>
        <dbReference type="Proteomes" id="UP000055060"/>
    </source>
</evidence>
<protein>
    <recommendedName>
        <fullName evidence="2">DUF6754 domain-containing protein</fullName>
    </recommendedName>
</protein>
<dbReference type="InterPro" id="IPR046642">
    <property type="entry name" value="DUF6754"/>
</dbReference>
<dbReference type="RefSeq" id="WP_075074555.1">
    <property type="nucleotide sequence ID" value="NZ_DF967972.1"/>
</dbReference>
<dbReference type="AlphaFoldDB" id="A0A0S7BMZ6"/>
<dbReference type="Proteomes" id="UP000055060">
    <property type="component" value="Unassembled WGS sequence"/>
</dbReference>
<dbReference type="EMBL" id="DF967972">
    <property type="protein sequence ID" value="GAP15371.1"/>
    <property type="molecule type" value="Genomic_DNA"/>
</dbReference>
<organism evidence="3">
    <name type="scientific">Longilinea arvoryzae</name>
    <dbReference type="NCBI Taxonomy" id="360412"/>
    <lineage>
        <taxon>Bacteria</taxon>
        <taxon>Bacillati</taxon>
        <taxon>Chloroflexota</taxon>
        <taxon>Anaerolineae</taxon>
        <taxon>Anaerolineales</taxon>
        <taxon>Anaerolineaceae</taxon>
        <taxon>Longilinea</taxon>
    </lineage>
</organism>